<keyword evidence="1" id="KW-0732">Signal</keyword>
<gene>
    <name evidence="2" type="ORF">O9A_01408</name>
</gene>
<dbReference type="HOGENOM" id="CLU_827706_0_0_5"/>
<organism evidence="2 3">
    <name type="scientific">Bartonella koehlerae C-29</name>
    <dbReference type="NCBI Taxonomy" id="1134510"/>
    <lineage>
        <taxon>Bacteria</taxon>
        <taxon>Pseudomonadati</taxon>
        <taxon>Pseudomonadota</taxon>
        <taxon>Alphaproteobacteria</taxon>
        <taxon>Hyphomicrobiales</taxon>
        <taxon>Bartonellaceae</taxon>
        <taxon>Bartonella</taxon>
    </lineage>
</organism>
<sequence length="316" mass="34895">MCKKSIYKKNFLLCTIAGTLIFSHFCSTYANALHHEIPEIPTVRTANGEKITLNNVFVRGKYNAVIANTGHITITNSIMHSDGTLLAGVAGGYLNAKGIVGKTKERGLSLTNGIINVQDSIIHVTEHGGAYGIIFDYILSSRIKEGEEVVNKAILSNTKLLVKDGVGIVGPYYSKAISNEVQLKDSEIHSDMLLKNKTAPGNTEPATFILTADNSIMEGKVKTLPQNTTVFNLNNNSKWYLKISLFEVEDDSSIFDYKLLDIKQRAQSVVSVLNLNNSSIVFNEDKPMDAGFLRKLPLCFIKIELAYHNYPLSFIM</sequence>
<dbReference type="Gene3D" id="2.160.20.20">
    <property type="match status" value="1"/>
</dbReference>
<keyword evidence="3" id="KW-1185">Reference proteome</keyword>
<dbReference type="PATRIC" id="fig|1134510.3.peg.1609"/>
<name>A0A067WB80_9HYPH</name>
<feature type="signal peptide" evidence="1">
    <location>
        <begin position="1"/>
        <end position="32"/>
    </location>
</feature>
<comment type="caution">
    <text evidence="2">The sequence shown here is derived from an EMBL/GenBank/DDBJ whole genome shotgun (WGS) entry which is preliminary data.</text>
</comment>
<accession>A0A067WB80</accession>
<protein>
    <recommendedName>
        <fullName evidence="4">Auto-transporter adhesin head GIN domain-containing protein</fullName>
    </recommendedName>
</protein>
<evidence type="ECO:0000313" key="2">
    <source>
        <dbReference type="EMBL" id="KEC54018.1"/>
    </source>
</evidence>
<reference evidence="2 3" key="1">
    <citation type="submission" date="2012-04" db="EMBL/GenBank/DDBJ databases">
        <title>The Genome Sequence of Bartonella koehlerae C-29.</title>
        <authorList>
            <consortium name="The Broad Institute Genome Sequencing Platform"/>
            <consortium name="The Broad Institute Genome Sequencing Center for Infectious Disease"/>
            <person name="Feldgarden M."/>
            <person name="Kirby J."/>
            <person name="Kosoy M."/>
            <person name="Birtles R."/>
            <person name="Probert W.S."/>
            <person name="Chiaraviglio L."/>
            <person name="Walker B."/>
            <person name="Young S.K."/>
            <person name="Zeng Q."/>
            <person name="Gargeya S."/>
            <person name="Fitzgerald M."/>
            <person name="Haas B."/>
            <person name="Abouelleil A."/>
            <person name="Alvarado L."/>
            <person name="Arachchi H.M."/>
            <person name="Berlin A.M."/>
            <person name="Chapman S.B."/>
            <person name="Goldberg J."/>
            <person name="Griggs A."/>
            <person name="Gujja S."/>
            <person name="Hansen M."/>
            <person name="Howarth C."/>
            <person name="Imamovic A."/>
            <person name="Larimer J."/>
            <person name="McCowen C."/>
            <person name="Montmayeur A."/>
            <person name="Murphy C."/>
            <person name="Neiman D."/>
            <person name="Pearson M."/>
            <person name="Priest M."/>
            <person name="Roberts A."/>
            <person name="Saif S."/>
            <person name="Shea T."/>
            <person name="Sisk P."/>
            <person name="Sykes S."/>
            <person name="Wortman J."/>
            <person name="Nusbaum C."/>
            <person name="Birren B."/>
        </authorList>
    </citation>
    <scope>NUCLEOTIDE SEQUENCE [LARGE SCALE GENOMIC DNA]</scope>
    <source>
        <strain evidence="2 3">C-29</strain>
    </source>
</reference>
<dbReference type="Proteomes" id="UP000027015">
    <property type="component" value="Unassembled WGS sequence"/>
</dbReference>
<evidence type="ECO:0000313" key="3">
    <source>
        <dbReference type="Proteomes" id="UP000027015"/>
    </source>
</evidence>
<dbReference type="InterPro" id="IPR012332">
    <property type="entry name" value="Autotransporter_pectin_lyase_C"/>
</dbReference>
<feature type="chain" id="PRO_5001649544" description="Auto-transporter adhesin head GIN domain-containing protein" evidence="1">
    <location>
        <begin position="33"/>
        <end position="316"/>
    </location>
</feature>
<evidence type="ECO:0008006" key="4">
    <source>
        <dbReference type="Google" id="ProtNLM"/>
    </source>
</evidence>
<dbReference type="STRING" id="1134510.O9A_01408"/>
<dbReference type="EMBL" id="AHPL01000012">
    <property type="protein sequence ID" value="KEC54018.1"/>
    <property type="molecule type" value="Genomic_DNA"/>
</dbReference>
<proteinExistence type="predicted"/>
<dbReference type="eggNOG" id="COG3468">
    <property type="taxonomic scope" value="Bacteria"/>
</dbReference>
<evidence type="ECO:0000256" key="1">
    <source>
        <dbReference type="SAM" id="SignalP"/>
    </source>
</evidence>
<dbReference type="AlphaFoldDB" id="A0A067WB80"/>